<evidence type="ECO:0000313" key="4">
    <source>
        <dbReference type="Proteomes" id="UP001550378"/>
    </source>
</evidence>
<feature type="domain" description="HTH marR-type" evidence="2">
    <location>
        <begin position="14"/>
        <end position="146"/>
    </location>
</feature>
<dbReference type="InterPro" id="IPR000835">
    <property type="entry name" value="HTH_MarR-typ"/>
</dbReference>
<dbReference type="EMBL" id="JBEXZR010000011">
    <property type="protein sequence ID" value="MEU0708724.1"/>
    <property type="molecule type" value="Genomic_DNA"/>
</dbReference>
<dbReference type="InterPro" id="IPR036388">
    <property type="entry name" value="WH-like_DNA-bd_sf"/>
</dbReference>
<dbReference type="InterPro" id="IPR036390">
    <property type="entry name" value="WH_DNA-bd_sf"/>
</dbReference>
<evidence type="ECO:0000259" key="2">
    <source>
        <dbReference type="PROSITE" id="PS50995"/>
    </source>
</evidence>
<comment type="caution">
    <text evidence="3">The sequence shown here is derived from an EMBL/GenBank/DDBJ whole genome shotgun (WGS) entry which is preliminary data.</text>
</comment>
<accession>A0ABV2W5B2</accession>
<dbReference type="PANTHER" id="PTHR33164">
    <property type="entry name" value="TRANSCRIPTIONAL REGULATOR, MARR FAMILY"/>
    <property type="match status" value="1"/>
</dbReference>
<protein>
    <submittedName>
        <fullName evidence="3">MarR family transcriptional regulator</fullName>
    </submittedName>
</protein>
<dbReference type="Gene3D" id="1.10.10.10">
    <property type="entry name" value="Winged helix-like DNA-binding domain superfamily/Winged helix DNA-binding domain"/>
    <property type="match status" value="1"/>
</dbReference>
<dbReference type="Pfam" id="PF01047">
    <property type="entry name" value="MarR"/>
    <property type="match status" value="1"/>
</dbReference>
<keyword evidence="4" id="KW-1185">Reference proteome</keyword>
<dbReference type="PROSITE" id="PS50995">
    <property type="entry name" value="HTH_MARR_2"/>
    <property type="match status" value="1"/>
</dbReference>
<dbReference type="InterPro" id="IPR039422">
    <property type="entry name" value="MarR/SlyA-like"/>
</dbReference>
<name>A0ABV2W5B2_9ACTN</name>
<feature type="region of interest" description="Disordered" evidence="1">
    <location>
        <begin position="160"/>
        <end position="188"/>
    </location>
</feature>
<sequence>MGDETCAGPGRDAAAPAAREVIELLEVLWNTGRELTSPAPVSSSQLRVLYILDRDRPVNLRALGEELGSAPSSASRMCDRLDALGYIERPAGTADRRERELRLSARGREHLEDLRARREAALLDVIDAMPPAQRAALAAGLGGFRRAVEASTAAEKCLRWRGRRSSHRSAGGSPGLPGARPAGTRERS</sequence>
<dbReference type="PANTHER" id="PTHR33164:SF103">
    <property type="entry name" value="REGULATORY PROTEIN MARR"/>
    <property type="match status" value="1"/>
</dbReference>
<dbReference type="SMART" id="SM00347">
    <property type="entry name" value="HTH_MARR"/>
    <property type="match status" value="1"/>
</dbReference>
<organism evidence="3 4">
    <name type="scientific">Streptomyces lavendulocolor</name>
    <dbReference type="NCBI Taxonomy" id="67316"/>
    <lineage>
        <taxon>Bacteria</taxon>
        <taxon>Bacillati</taxon>
        <taxon>Actinomycetota</taxon>
        <taxon>Actinomycetes</taxon>
        <taxon>Kitasatosporales</taxon>
        <taxon>Streptomycetaceae</taxon>
        <taxon>Streptomyces</taxon>
    </lineage>
</organism>
<dbReference type="SUPFAM" id="SSF46785">
    <property type="entry name" value="Winged helix' DNA-binding domain"/>
    <property type="match status" value="1"/>
</dbReference>
<gene>
    <name evidence="3" type="ORF">ABZ508_15330</name>
</gene>
<reference evidence="3 4" key="1">
    <citation type="submission" date="2024-06" db="EMBL/GenBank/DDBJ databases">
        <title>The Natural Products Discovery Center: Release of the First 8490 Sequenced Strains for Exploring Actinobacteria Biosynthetic Diversity.</title>
        <authorList>
            <person name="Kalkreuter E."/>
            <person name="Kautsar S.A."/>
            <person name="Yang D."/>
            <person name="Bader C.D."/>
            <person name="Teijaro C.N."/>
            <person name="Fluegel L."/>
            <person name="Davis C.M."/>
            <person name="Simpson J.R."/>
            <person name="Lauterbach L."/>
            <person name="Steele A.D."/>
            <person name="Gui C."/>
            <person name="Meng S."/>
            <person name="Li G."/>
            <person name="Viehrig K."/>
            <person name="Ye F."/>
            <person name="Su P."/>
            <person name="Kiefer A.F."/>
            <person name="Nichols A."/>
            <person name="Cepeda A.J."/>
            <person name="Yan W."/>
            <person name="Fan B."/>
            <person name="Jiang Y."/>
            <person name="Adhikari A."/>
            <person name="Zheng C.-J."/>
            <person name="Schuster L."/>
            <person name="Cowan T.M."/>
            <person name="Smanski M.J."/>
            <person name="Chevrette M.G."/>
            <person name="De Carvalho L.P.S."/>
            <person name="Shen B."/>
        </authorList>
    </citation>
    <scope>NUCLEOTIDE SEQUENCE [LARGE SCALE GENOMIC DNA]</scope>
    <source>
        <strain evidence="3 4">NPDC006337</strain>
    </source>
</reference>
<dbReference type="RefSeq" id="WP_359658674.1">
    <property type="nucleotide sequence ID" value="NZ_JBEXZP010000380.1"/>
</dbReference>
<proteinExistence type="predicted"/>
<evidence type="ECO:0000256" key="1">
    <source>
        <dbReference type="SAM" id="MobiDB-lite"/>
    </source>
</evidence>
<dbReference type="Proteomes" id="UP001550378">
    <property type="component" value="Unassembled WGS sequence"/>
</dbReference>
<evidence type="ECO:0000313" key="3">
    <source>
        <dbReference type="EMBL" id="MEU0708724.1"/>
    </source>
</evidence>